<evidence type="ECO:0000256" key="1">
    <source>
        <dbReference type="ARBA" id="ARBA00022679"/>
    </source>
</evidence>
<keyword evidence="1 3" id="KW-0808">Transferase</keyword>
<dbReference type="Pfam" id="PF00534">
    <property type="entry name" value="Glycos_transf_1"/>
    <property type="match status" value="1"/>
</dbReference>
<dbReference type="AlphaFoldDB" id="A0A7W7BR44"/>
<gene>
    <name evidence="3" type="ORF">BKA24_000847</name>
</gene>
<proteinExistence type="predicted"/>
<keyword evidence="4" id="KW-1185">Reference proteome</keyword>
<organism evidence="3 4">
    <name type="scientific">Microbacterium marinum</name>
    <dbReference type="NCBI Taxonomy" id="421115"/>
    <lineage>
        <taxon>Bacteria</taxon>
        <taxon>Bacillati</taxon>
        <taxon>Actinomycetota</taxon>
        <taxon>Actinomycetes</taxon>
        <taxon>Micrococcales</taxon>
        <taxon>Microbacteriaceae</taxon>
        <taxon>Microbacterium</taxon>
    </lineage>
</organism>
<dbReference type="Proteomes" id="UP000573729">
    <property type="component" value="Unassembled WGS sequence"/>
</dbReference>
<name>A0A7W7BR44_9MICO</name>
<dbReference type="RefSeq" id="WP_184215486.1">
    <property type="nucleotide sequence ID" value="NZ_JACHMD010000001.1"/>
</dbReference>
<feature type="domain" description="Glycosyl transferase family 1" evidence="2">
    <location>
        <begin position="234"/>
        <end position="380"/>
    </location>
</feature>
<dbReference type="PANTHER" id="PTHR46401:SF2">
    <property type="entry name" value="GLYCOSYLTRANSFERASE WBBK-RELATED"/>
    <property type="match status" value="1"/>
</dbReference>
<dbReference type="GO" id="GO:0016757">
    <property type="term" value="F:glycosyltransferase activity"/>
    <property type="evidence" value="ECO:0007669"/>
    <property type="project" value="InterPro"/>
</dbReference>
<dbReference type="CDD" id="cd03801">
    <property type="entry name" value="GT4_PimA-like"/>
    <property type="match status" value="1"/>
</dbReference>
<evidence type="ECO:0000259" key="2">
    <source>
        <dbReference type="Pfam" id="PF00534"/>
    </source>
</evidence>
<dbReference type="PANTHER" id="PTHR46401">
    <property type="entry name" value="GLYCOSYLTRANSFERASE WBBK-RELATED"/>
    <property type="match status" value="1"/>
</dbReference>
<protein>
    <submittedName>
        <fullName evidence="3">Glycosyltransferase involved in cell wall biosynthesis</fullName>
    </submittedName>
</protein>
<evidence type="ECO:0000313" key="4">
    <source>
        <dbReference type="Proteomes" id="UP000573729"/>
    </source>
</evidence>
<dbReference type="EMBL" id="JACHMD010000001">
    <property type="protein sequence ID" value="MBB4666138.1"/>
    <property type="molecule type" value="Genomic_DNA"/>
</dbReference>
<dbReference type="SUPFAM" id="SSF53756">
    <property type="entry name" value="UDP-Glycosyltransferase/glycogen phosphorylase"/>
    <property type="match status" value="1"/>
</dbReference>
<reference evidence="3 4" key="1">
    <citation type="submission" date="2020-08" db="EMBL/GenBank/DDBJ databases">
        <title>Sequencing the genomes of 1000 actinobacteria strains.</title>
        <authorList>
            <person name="Klenk H.-P."/>
        </authorList>
    </citation>
    <scope>NUCLEOTIDE SEQUENCE [LARGE SCALE GENOMIC DNA]</scope>
    <source>
        <strain evidence="3 4">DSM 24947</strain>
    </source>
</reference>
<dbReference type="GO" id="GO:0009103">
    <property type="term" value="P:lipopolysaccharide biosynthetic process"/>
    <property type="evidence" value="ECO:0007669"/>
    <property type="project" value="TreeGrafter"/>
</dbReference>
<comment type="caution">
    <text evidence="3">The sequence shown here is derived from an EMBL/GenBank/DDBJ whole genome shotgun (WGS) entry which is preliminary data.</text>
</comment>
<dbReference type="Gene3D" id="3.40.50.2000">
    <property type="entry name" value="Glycogen Phosphorylase B"/>
    <property type="match status" value="2"/>
</dbReference>
<dbReference type="InterPro" id="IPR001296">
    <property type="entry name" value="Glyco_trans_1"/>
</dbReference>
<accession>A0A7W7BR44</accession>
<evidence type="ECO:0000313" key="3">
    <source>
        <dbReference type="EMBL" id="MBB4666138.1"/>
    </source>
</evidence>
<sequence>MRTVVAHGTGNQNVRELLEELTDAQILRLFCTSTGLTRPVASAASISRLANRRVFAMLSRDQLSTAPSRELVRQAIKKIPLDALSRQTDTGKALGAQWVAASTDKLAARRLRADDDVAYGYLGQSTSLFRRATRLGVATALEAHHVTVRTALRLLENERHIHPEWLPLIDTSTLAKHRESGVEEIRLADVIISPSSQVTESIREVDPHARVRQIPYGSPTTSTSHDPISWDGKEPLRALFVGRMQPSKGIAYVAALQHHFGSRLRLRLVGHRPRLDLPVMRRLISSAEYVGAVDRSMVFDLMRDSHILVLPSLFEGRSLAVLEALGHGLPAIVTAGTGTDDVVAHGGGIVVETGSEESLIKAVESVLNNPPRIEEMSTQALHTAQGNSWANFRTGVRETLEGLVRTHD</sequence>